<evidence type="ECO:0000256" key="2">
    <source>
        <dbReference type="ARBA" id="ARBA00022448"/>
    </source>
</evidence>
<feature type="domain" description="Major facilitator superfamily (MFS) profile" evidence="9">
    <location>
        <begin position="1"/>
        <end position="428"/>
    </location>
</feature>
<dbReference type="GO" id="GO:0022857">
    <property type="term" value="F:transmembrane transporter activity"/>
    <property type="evidence" value="ECO:0007669"/>
    <property type="project" value="InterPro"/>
</dbReference>
<dbReference type="PANTHER" id="PTHR48021:SF68">
    <property type="entry name" value="MAJOR FACILITATOR SUPERFAMILY (MFS) PROFILE DOMAIN-CONTAINING PROTEIN"/>
    <property type="match status" value="1"/>
</dbReference>
<comment type="caution">
    <text evidence="10">The sequence shown here is derived from an EMBL/GenBank/DDBJ whole genome shotgun (WGS) entry which is preliminary data.</text>
</comment>
<keyword evidence="7 8" id="KW-0472">Membrane</keyword>
<accession>A0AAU9UJY1</accession>
<feature type="transmembrane region" description="Helical" evidence="8">
    <location>
        <begin position="374"/>
        <end position="397"/>
    </location>
</feature>
<feature type="transmembrane region" description="Helical" evidence="8">
    <location>
        <begin position="86"/>
        <end position="108"/>
    </location>
</feature>
<keyword evidence="4" id="KW-0762">Sugar transport</keyword>
<reference evidence="10" key="1">
    <citation type="submission" date="2022-03" db="EMBL/GenBank/DDBJ databases">
        <authorList>
            <person name="Tunstrom K."/>
        </authorList>
    </citation>
    <scope>NUCLEOTIDE SEQUENCE</scope>
</reference>
<dbReference type="Gene3D" id="1.20.1250.20">
    <property type="entry name" value="MFS general substrate transporter like domains"/>
    <property type="match status" value="1"/>
</dbReference>
<name>A0AAU9UJY1_EUPED</name>
<feature type="transmembrane region" description="Helical" evidence="8">
    <location>
        <begin position="275"/>
        <end position="296"/>
    </location>
</feature>
<evidence type="ECO:0000256" key="7">
    <source>
        <dbReference type="ARBA" id="ARBA00023136"/>
    </source>
</evidence>
<evidence type="ECO:0000256" key="6">
    <source>
        <dbReference type="ARBA" id="ARBA00022989"/>
    </source>
</evidence>
<feature type="transmembrane region" description="Helical" evidence="8">
    <location>
        <begin position="120"/>
        <end position="141"/>
    </location>
</feature>
<keyword evidence="6 8" id="KW-1133">Transmembrane helix</keyword>
<dbReference type="FunFam" id="1.20.1250.20:FF:000218">
    <property type="entry name" value="facilitated trehalose transporter Tret1"/>
    <property type="match status" value="1"/>
</dbReference>
<feature type="transmembrane region" description="Helical" evidence="8">
    <location>
        <begin position="234"/>
        <end position="255"/>
    </location>
</feature>
<evidence type="ECO:0000259" key="9">
    <source>
        <dbReference type="PROSITE" id="PS50850"/>
    </source>
</evidence>
<dbReference type="AlphaFoldDB" id="A0AAU9UJY1"/>
<dbReference type="InterPro" id="IPR050549">
    <property type="entry name" value="MFS_Trehalose_Transporter"/>
</dbReference>
<feature type="transmembrane region" description="Helical" evidence="8">
    <location>
        <begin position="147"/>
        <end position="166"/>
    </location>
</feature>
<dbReference type="InterPro" id="IPR005828">
    <property type="entry name" value="MFS_sugar_transport-like"/>
</dbReference>
<feature type="transmembrane region" description="Helical" evidence="8">
    <location>
        <begin position="337"/>
        <end position="362"/>
    </location>
</feature>
<dbReference type="SUPFAM" id="SSF103473">
    <property type="entry name" value="MFS general substrate transporter"/>
    <property type="match status" value="1"/>
</dbReference>
<dbReference type="InterPro" id="IPR036259">
    <property type="entry name" value="MFS_trans_sf"/>
</dbReference>
<keyword evidence="11" id="KW-1185">Reference proteome</keyword>
<dbReference type="PANTHER" id="PTHR48021">
    <property type="match status" value="1"/>
</dbReference>
<evidence type="ECO:0000256" key="4">
    <source>
        <dbReference type="ARBA" id="ARBA00022597"/>
    </source>
</evidence>
<dbReference type="Proteomes" id="UP001153954">
    <property type="component" value="Unassembled WGS sequence"/>
</dbReference>
<feature type="transmembrane region" description="Helical" evidence="8">
    <location>
        <begin position="61"/>
        <end position="80"/>
    </location>
</feature>
<evidence type="ECO:0000256" key="5">
    <source>
        <dbReference type="ARBA" id="ARBA00022692"/>
    </source>
</evidence>
<gene>
    <name evidence="10" type="ORF">EEDITHA_LOCUS14321</name>
</gene>
<protein>
    <recommendedName>
        <fullName evidence="9">Major facilitator superfamily (MFS) profile domain-containing protein</fullName>
    </recommendedName>
</protein>
<dbReference type="InterPro" id="IPR020846">
    <property type="entry name" value="MFS_dom"/>
</dbReference>
<keyword evidence="2" id="KW-0813">Transport</keyword>
<feature type="transmembrane region" description="Helical" evidence="8">
    <location>
        <begin position="403"/>
        <end position="424"/>
    </location>
</feature>
<evidence type="ECO:0000256" key="8">
    <source>
        <dbReference type="SAM" id="Phobius"/>
    </source>
</evidence>
<evidence type="ECO:0000256" key="3">
    <source>
        <dbReference type="ARBA" id="ARBA00022475"/>
    </source>
</evidence>
<dbReference type="Pfam" id="PF00083">
    <property type="entry name" value="Sugar_tr"/>
    <property type="match status" value="1"/>
</dbReference>
<proteinExistence type="predicted"/>
<feature type="transmembrane region" description="Helical" evidence="8">
    <location>
        <begin position="31"/>
        <end position="54"/>
    </location>
</feature>
<dbReference type="PROSITE" id="PS50850">
    <property type="entry name" value="MFS"/>
    <property type="match status" value="1"/>
</dbReference>
<keyword evidence="5 8" id="KW-0812">Transmembrane</keyword>
<evidence type="ECO:0000313" key="11">
    <source>
        <dbReference type="Proteomes" id="UP001153954"/>
    </source>
</evidence>
<evidence type="ECO:0000256" key="1">
    <source>
        <dbReference type="ARBA" id="ARBA00004651"/>
    </source>
</evidence>
<comment type="subcellular location">
    <subcellularLocation>
        <location evidence="1">Cell membrane</location>
        <topology evidence="1">Multi-pass membrane protein</topology>
    </subcellularLocation>
</comment>
<dbReference type="GO" id="GO:0005886">
    <property type="term" value="C:plasma membrane"/>
    <property type="evidence" value="ECO:0007669"/>
    <property type="project" value="UniProtKB-SubCell"/>
</dbReference>
<keyword evidence="3" id="KW-1003">Cell membrane</keyword>
<organism evidence="10 11">
    <name type="scientific">Euphydryas editha</name>
    <name type="common">Edith's checkerspot</name>
    <dbReference type="NCBI Taxonomy" id="104508"/>
    <lineage>
        <taxon>Eukaryota</taxon>
        <taxon>Metazoa</taxon>
        <taxon>Ecdysozoa</taxon>
        <taxon>Arthropoda</taxon>
        <taxon>Hexapoda</taxon>
        <taxon>Insecta</taxon>
        <taxon>Pterygota</taxon>
        <taxon>Neoptera</taxon>
        <taxon>Endopterygota</taxon>
        <taxon>Lepidoptera</taxon>
        <taxon>Glossata</taxon>
        <taxon>Ditrysia</taxon>
        <taxon>Papilionoidea</taxon>
        <taxon>Nymphalidae</taxon>
        <taxon>Nymphalinae</taxon>
        <taxon>Euphydryas</taxon>
    </lineage>
</organism>
<dbReference type="EMBL" id="CAKOGL010000021">
    <property type="protein sequence ID" value="CAH2099326.1"/>
    <property type="molecule type" value="Genomic_DNA"/>
</dbReference>
<sequence length="472" mass="52407">MLGQGMVLSFPSILLPSLSKPDSEIKADLHVASWLASVIGISGIPGFLISAYFMDMFGRKLAHGVVLLPGILGWLLIYFAKNITVLILGRALCGFAAAATVSLGAVVIGEYTSPSNRGMFLNLKTTAVCVGNMIVHLFGHFFTWRTIALIALIPLLLSLIIILTWPESPAWLASRKRFDESEKAFYWLRGKSDKSKKELEEMIRAQKERDEYPSSKSISTKFVDFFQKFTKRDFIKPVVIILFSAILLESCGRHIFPAYALQIIEEVTQNKSQSFYFTLGIDLIISASALFSSVLVKVMKRRQLLFGSGFAALTVLFSVCLYLYLSANGYVTKDKSWIPIALFALYFILSNLGCTPIPLALLGEVFPLAHRGAGSSVAGFILSLGVMAGMQVTPYLLVSIKVYGTFAVFGTVMGASLFALYFILPETKDRTLQEIEDYFNFGRFKDNDIDNDDEVKMKMIPEKVFSDKSDVF</sequence>
<feature type="transmembrane region" description="Helical" evidence="8">
    <location>
        <begin position="303"/>
        <end position="325"/>
    </location>
</feature>
<evidence type="ECO:0000313" key="10">
    <source>
        <dbReference type="EMBL" id="CAH2099326.1"/>
    </source>
</evidence>